<keyword evidence="10" id="KW-0206">Cytoskeleton</keyword>
<evidence type="ECO:0000256" key="12">
    <source>
        <dbReference type="PROSITE-ProRule" id="PRU00221"/>
    </source>
</evidence>
<name>A0A5E4M333_9HEMI</name>
<dbReference type="PANTHER" id="PTHR12442:SF7">
    <property type="entry name" value="DYNEIN AXONEMAL INTERMEDIATE CHAIN 2"/>
    <property type="match status" value="1"/>
</dbReference>
<dbReference type="GO" id="GO:0036157">
    <property type="term" value="C:outer dynein arm"/>
    <property type="evidence" value="ECO:0007669"/>
    <property type="project" value="TreeGrafter"/>
</dbReference>
<dbReference type="EMBL" id="CABPRJ010000001">
    <property type="protein sequence ID" value="VVC24177.1"/>
    <property type="molecule type" value="Genomic_DNA"/>
</dbReference>
<evidence type="ECO:0000313" key="15">
    <source>
        <dbReference type="Proteomes" id="UP000325440"/>
    </source>
</evidence>
<organism evidence="14 15">
    <name type="scientific">Cinara cedri</name>
    <dbReference type="NCBI Taxonomy" id="506608"/>
    <lineage>
        <taxon>Eukaryota</taxon>
        <taxon>Metazoa</taxon>
        <taxon>Ecdysozoa</taxon>
        <taxon>Arthropoda</taxon>
        <taxon>Hexapoda</taxon>
        <taxon>Insecta</taxon>
        <taxon>Pterygota</taxon>
        <taxon>Neoptera</taxon>
        <taxon>Paraneoptera</taxon>
        <taxon>Hemiptera</taxon>
        <taxon>Sternorrhyncha</taxon>
        <taxon>Aphidomorpha</taxon>
        <taxon>Aphidoidea</taxon>
        <taxon>Aphididae</taxon>
        <taxon>Lachninae</taxon>
        <taxon>Cinara</taxon>
    </lineage>
</organism>
<keyword evidence="9" id="KW-0505">Motor protein</keyword>
<reference evidence="14 15" key="1">
    <citation type="submission" date="2019-08" db="EMBL/GenBank/DDBJ databases">
        <authorList>
            <person name="Alioto T."/>
            <person name="Alioto T."/>
            <person name="Gomez Garrido J."/>
        </authorList>
    </citation>
    <scope>NUCLEOTIDE SEQUENCE [LARGE SCALE GENOMIC DNA]</scope>
</reference>
<dbReference type="GO" id="GO:0045503">
    <property type="term" value="F:dynein light chain binding"/>
    <property type="evidence" value="ECO:0007669"/>
    <property type="project" value="TreeGrafter"/>
</dbReference>
<proteinExistence type="inferred from homology"/>
<evidence type="ECO:0000256" key="7">
    <source>
        <dbReference type="ARBA" id="ARBA00023017"/>
    </source>
</evidence>
<keyword evidence="4 12" id="KW-0853">WD repeat</keyword>
<feature type="compositionally biased region" description="Basic and acidic residues" evidence="13">
    <location>
        <begin position="575"/>
        <end position="586"/>
    </location>
</feature>
<evidence type="ECO:0000256" key="6">
    <source>
        <dbReference type="ARBA" id="ARBA00022737"/>
    </source>
</evidence>
<keyword evidence="15" id="KW-1185">Reference proteome</keyword>
<dbReference type="GO" id="GO:0036158">
    <property type="term" value="P:outer dynein arm assembly"/>
    <property type="evidence" value="ECO:0007669"/>
    <property type="project" value="TreeGrafter"/>
</dbReference>
<dbReference type="InterPro" id="IPR036322">
    <property type="entry name" value="WD40_repeat_dom_sf"/>
</dbReference>
<keyword evidence="8" id="KW-0969">Cilium</keyword>
<gene>
    <name evidence="14" type="ORF">CINCED_3A004033</name>
</gene>
<evidence type="ECO:0000256" key="5">
    <source>
        <dbReference type="ARBA" id="ARBA00022701"/>
    </source>
</evidence>
<evidence type="ECO:0000313" key="14">
    <source>
        <dbReference type="EMBL" id="VVC24177.1"/>
    </source>
</evidence>
<keyword evidence="5" id="KW-0493">Microtubule</keyword>
<dbReference type="Pfam" id="PF00400">
    <property type="entry name" value="WD40"/>
    <property type="match status" value="1"/>
</dbReference>
<evidence type="ECO:0000256" key="9">
    <source>
        <dbReference type="ARBA" id="ARBA00023175"/>
    </source>
</evidence>
<dbReference type="PANTHER" id="PTHR12442">
    <property type="entry name" value="DYNEIN INTERMEDIATE CHAIN"/>
    <property type="match status" value="1"/>
</dbReference>
<dbReference type="GO" id="GO:0003341">
    <property type="term" value="P:cilium movement"/>
    <property type="evidence" value="ECO:0007669"/>
    <property type="project" value="TreeGrafter"/>
</dbReference>
<keyword evidence="11" id="KW-0966">Cell projection</keyword>
<dbReference type="InterPro" id="IPR001680">
    <property type="entry name" value="WD40_rpt"/>
</dbReference>
<evidence type="ECO:0000256" key="3">
    <source>
        <dbReference type="ARBA" id="ARBA00022490"/>
    </source>
</evidence>
<dbReference type="AlphaFoldDB" id="A0A5E4M333"/>
<feature type="repeat" description="WD" evidence="12">
    <location>
        <begin position="259"/>
        <end position="293"/>
    </location>
</feature>
<dbReference type="SMART" id="SM00320">
    <property type="entry name" value="WD40"/>
    <property type="match status" value="6"/>
</dbReference>
<sequence>MHASYTYGKFRREFGKCCRFSKWGPKVLVDIKPEPELDEQWLQKNPVNKETNLGIEWSEHDANTLRVEYAQHGICHAEGGWPKDMSLDDPEQVVRFRKKAEKEESYLQSVMQMSSTSEHFINQNNSIDIYGKYFMDPKCQQMQTLAPSFRTVAVMSDPREPIRPVQQISWSPDQGTLIAVSYADMRFQMAEPDISPDSFVFDLEDSTAPYFTIESPHPVVTLDFNHRDAQCLYGGLMSGQVAFWDMRKGSANAAISNIRHSHRDPVRSLYWIHSKSSTEFYSGSSDGQVMWWDARKLSEPLEVLVLDLSKNENEDEPEWTRWARCHGVTCMDYDPSMPIRFMIGTETGLVFNGNRKGKTVFEKIAATYNCHYGPVYSAQRNPAFLKNFLTIGDWQVRIWSEDIKESPIMWTKHHDVRLTDGAWSESKPSVFYSTRSDGCLDCWDVLQKQKDPILTIKVADKGLNCIRCHEGGALLAVGDDCGKTYVIKMNDWFVTPGKNDKALLTAMFDRETRREKIIEAKLRELKLKTKTSVKQDNNATKDKHAQIAEAEARLIQEVEKEFMELIEIANDQPNDNDKNINELNHQEEEEEVTGVTEDQTIGQ</sequence>
<comment type="subcellular location">
    <subcellularLocation>
        <location evidence="1">Cytoplasm</location>
        <location evidence="1">Cytoskeleton</location>
        <location evidence="1">Cilium axoneme</location>
    </subcellularLocation>
</comment>
<dbReference type="OrthoDB" id="366230at2759"/>
<evidence type="ECO:0000256" key="4">
    <source>
        <dbReference type="ARBA" id="ARBA00022574"/>
    </source>
</evidence>
<evidence type="ECO:0000256" key="13">
    <source>
        <dbReference type="SAM" id="MobiDB-lite"/>
    </source>
</evidence>
<keyword evidence="6" id="KW-0677">Repeat</keyword>
<evidence type="ECO:0000256" key="1">
    <source>
        <dbReference type="ARBA" id="ARBA00004430"/>
    </source>
</evidence>
<dbReference type="SUPFAM" id="SSF50978">
    <property type="entry name" value="WD40 repeat-like"/>
    <property type="match status" value="1"/>
</dbReference>
<dbReference type="GO" id="GO:0005874">
    <property type="term" value="C:microtubule"/>
    <property type="evidence" value="ECO:0007669"/>
    <property type="project" value="UniProtKB-KW"/>
</dbReference>
<protein>
    <submittedName>
        <fullName evidence="14">WD40/YVTN repeat-like-containing domain,WD40 repeat,WD40-repeat-containing domain</fullName>
    </submittedName>
</protein>
<dbReference type="Gene3D" id="2.130.10.10">
    <property type="entry name" value="YVTN repeat-like/Quinoprotein amine dehydrogenase"/>
    <property type="match status" value="2"/>
</dbReference>
<dbReference type="Proteomes" id="UP000325440">
    <property type="component" value="Unassembled WGS sequence"/>
</dbReference>
<accession>A0A5E4M333</accession>
<comment type="similarity">
    <text evidence="2">Belongs to the dynein intermediate chain family.</text>
</comment>
<keyword evidence="7" id="KW-0243">Dynein</keyword>
<dbReference type="InterPro" id="IPR015943">
    <property type="entry name" value="WD40/YVTN_repeat-like_dom_sf"/>
</dbReference>
<evidence type="ECO:0000256" key="2">
    <source>
        <dbReference type="ARBA" id="ARBA00011059"/>
    </source>
</evidence>
<evidence type="ECO:0000256" key="11">
    <source>
        <dbReference type="ARBA" id="ARBA00023273"/>
    </source>
</evidence>
<keyword evidence="3" id="KW-0963">Cytoplasm</keyword>
<dbReference type="PROSITE" id="PS50082">
    <property type="entry name" value="WD_REPEATS_2"/>
    <property type="match status" value="1"/>
</dbReference>
<dbReference type="InterPro" id="IPR050687">
    <property type="entry name" value="Dynein_IC"/>
</dbReference>
<evidence type="ECO:0000256" key="8">
    <source>
        <dbReference type="ARBA" id="ARBA00023069"/>
    </source>
</evidence>
<dbReference type="GO" id="GO:0045504">
    <property type="term" value="F:dynein heavy chain binding"/>
    <property type="evidence" value="ECO:0007669"/>
    <property type="project" value="TreeGrafter"/>
</dbReference>
<feature type="region of interest" description="Disordered" evidence="13">
    <location>
        <begin position="570"/>
        <end position="603"/>
    </location>
</feature>
<evidence type="ECO:0000256" key="10">
    <source>
        <dbReference type="ARBA" id="ARBA00023212"/>
    </source>
</evidence>